<dbReference type="EMBL" id="SEYY01018655">
    <property type="protein sequence ID" value="KAB7499138.1"/>
    <property type="molecule type" value="Genomic_DNA"/>
</dbReference>
<accession>A0A5N5SYZ7</accession>
<evidence type="ECO:0000313" key="4">
    <source>
        <dbReference type="Proteomes" id="UP000326759"/>
    </source>
</evidence>
<feature type="chain" id="PRO_5024386912" evidence="2">
    <location>
        <begin position="32"/>
        <end position="81"/>
    </location>
</feature>
<keyword evidence="4" id="KW-1185">Reference proteome</keyword>
<evidence type="ECO:0000256" key="2">
    <source>
        <dbReference type="SAM" id="SignalP"/>
    </source>
</evidence>
<protein>
    <submittedName>
        <fullName evidence="3">Uncharacterized protein</fullName>
    </submittedName>
</protein>
<feature type="region of interest" description="Disordered" evidence="1">
    <location>
        <begin position="34"/>
        <end position="81"/>
    </location>
</feature>
<feature type="compositionally biased region" description="Basic and acidic residues" evidence="1">
    <location>
        <begin position="45"/>
        <end position="56"/>
    </location>
</feature>
<gene>
    <name evidence="3" type="ORF">Anas_02151</name>
</gene>
<feature type="signal peptide" evidence="2">
    <location>
        <begin position="1"/>
        <end position="31"/>
    </location>
</feature>
<evidence type="ECO:0000256" key="1">
    <source>
        <dbReference type="SAM" id="MobiDB-lite"/>
    </source>
</evidence>
<comment type="caution">
    <text evidence="3">The sequence shown here is derived from an EMBL/GenBank/DDBJ whole genome shotgun (WGS) entry which is preliminary data.</text>
</comment>
<keyword evidence="2" id="KW-0732">Signal</keyword>
<dbReference type="Proteomes" id="UP000326759">
    <property type="component" value="Unassembled WGS sequence"/>
</dbReference>
<feature type="compositionally biased region" description="Basic and acidic residues" evidence="1">
    <location>
        <begin position="69"/>
        <end position="81"/>
    </location>
</feature>
<evidence type="ECO:0000313" key="3">
    <source>
        <dbReference type="EMBL" id="KAB7499138.1"/>
    </source>
</evidence>
<reference evidence="3 4" key="1">
    <citation type="journal article" date="2019" name="PLoS Biol.">
        <title>Sex chromosomes control vertical transmission of feminizing Wolbachia symbionts in an isopod.</title>
        <authorList>
            <person name="Becking T."/>
            <person name="Chebbi M.A."/>
            <person name="Giraud I."/>
            <person name="Moumen B."/>
            <person name="Laverre T."/>
            <person name="Caubet Y."/>
            <person name="Peccoud J."/>
            <person name="Gilbert C."/>
            <person name="Cordaux R."/>
        </authorList>
    </citation>
    <scope>NUCLEOTIDE SEQUENCE [LARGE SCALE GENOMIC DNA]</scope>
    <source>
        <strain evidence="3">ANa2</strain>
        <tissue evidence="3">Whole body excluding digestive tract and cuticle</tissue>
    </source>
</reference>
<organism evidence="3 4">
    <name type="scientific">Armadillidium nasatum</name>
    <dbReference type="NCBI Taxonomy" id="96803"/>
    <lineage>
        <taxon>Eukaryota</taxon>
        <taxon>Metazoa</taxon>
        <taxon>Ecdysozoa</taxon>
        <taxon>Arthropoda</taxon>
        <taxon>Crustacea</taxon>
        <taxon>Multicrustacea</taxon>
        <taxon>Malacostraca</taxon>
        <taxon>Eumalacostraca</taxon>
        <taxon>Peracarida</taxon>
        <taxon>Isopoda</taxon>
        <taxon>Oniscidea</taxon>
        <taxon>Crinocheta</taxon>
        <taxon>Armadillidiidae</taxon>
        <taxon>Armadillidium</taxon>
    </lineage>
</organism>
<proteinExistence type="predicted"/>
<sequence length="81" mass="9169">MKMQIELFKKFFNFLILISLLCIIHFRGDSGKTNASPLPSASPDEFSRVSIDRGFGRDPWNNSGQQYRKSAEDPGTKMADN</sequence>
<dbReference type="AlphaFoldDB" id="A0A5N5SYZ7"/>
<name>A0A5N5SYZ7_9CRUS</name>